<accession>A0A2V0NU42</accession>
<proteinExistence type="predicted"/>
<dbReference type="InterPro" id="IPR001623">
    <property type="entry name" value="DnaJ_domain"/>
</dbReference>
<comment type="caution">
    <text evidence="3">The sequence shown here is derived from an EMBL/GenBank/DDBJ whole genome shotgun (WGS) entry which is preliminary data.</text>
</comment>
<dbReference type="InterPro" id="IPR052763">
    <property type="entry name" value="DnaJ_C4"/>
</dbReference>
<feature type="region of interest" description="Disordered" evidence="1">
    <location>
        <begin position="110"/>
        <end position="131"/>
    </location>
</feature>
<evidence type="ECO:0000259" key="2">
    <source>
        <dbReference type="PROSITE" id="PS50076"/>
    </source>
</evidence>
<dbReference type="PANTHER" id="PTHR44825">
    <property type="match status" value="1"/>
</dbReference>
<organism evidence="3 4">
    <name type="scientific">Raphidocelis subcapitata</name>
    <dbReference type="NCBI Taxonomy" id="307507"/>
    <lineage>
        <taxon>Eukaryota</taxon>
        <taxon>Viridiplantae</taxon>
        <taxon>Chlorophyta</taxon>
        <taxon>core chlorophytes</taxon>
        <taxon>Chlorophyceae</taxon>
        <taxon>CS clade</taxon>
        <taxon>Sphaeropleales</taxon>
        <taxon>Selenastraceae</taxon>
        <taxon>Raphidocelis</taxon>
    </lineage>
</organism>
<feature type="compositionally biased region" description="Gly residues" evidence="1">
    <location>
        <begin position="279"/>
        <end position="297"/>
    </location>
</feature>
<protein>
    <recommendedName>
        <fullName evidence="2">J domain-containing protein</fullName>
    </recommendedName>
</protein>
<dbReference type="OrthoDB" id="543414at2759"/>
<keyword evidence="4" id="KW-1185">Reference proteome</keyword>
<sequence length="503" mass="50757">MWRERRAGGLGGRAGGAGGVEGGVARRAARAAIACRAAAGAGGFRAGSSHYELLGVAPTSSATEIKSAFRRLALRLHPDVCSDPDATVRFTAVKEAYEVLSCERSRRDYDSRLSASPRARNSGGGGSGGGSTAGGWGAAYGGAAGFAGEWGAGGGGAAEPGRRRAGGYRRRGGGAGGGGGGGSSYTEWFQSDAQEWGGGGDADAYSAGGFYRWAESGSHQTSWQANSKKRRARAQQQQQQQQQTAQQGPQAAQQRAERARGGAATGPESNRSARRRARGSGGGGSGFAGGGGGGDSGGLEDLLSQLDEATLRGLRSVYGGRLQGLADAEELQEFLEQMEELRRGGARFEQFGAGAPGGARARRRQRRHAAGGGAAAGAGAGASTSASAGAAAGPSAAAAAAAAASFYGVDLSALGIQSEDELADVLELLGLDGMEDLLGSFPSASPGWRAARGGRPGVRGGGDNYEELWAWVDGEGSDDDGGGGSGSDDEWYREARDFYGEVG</sequence>
<dbReference type="Pfam" id="PF00226">
    <property type="entry name" value="DnaJ"/>
    <property type="match status" value="1"/>
</dbReference>
<dbReference type="SUPFAM" id="SSF46565">
    <property type="entry name" value="Chaperone J-domain"/>
    <property type="match status" value="1"/>
</dbReference>
<dbReference type="InParanoid" id="A0A2V0NU42"/>
<dbReference type="PROSITE" id="PS50076">
    <property type="entry name" value="DNAJ_2"/>
    <property type="match status" value="1"/>
</dbReference>
<feature type="region of interest" description="Disordered" evidence="1">
    <location>
        <begin position="153"/>
        <end position="187"/>
    </location>
</feature>
<feature type="compositionally biased region" description="Basic residues" evidence="1">
    <location>
        <begin position="360"/>
        <end position="369"/>
    </location>
</feature>
<gene>
    <name evidence="3" type="ORF">Rsub_04815</name>
</gene>
<dbReference type="InterPro" id="IPR036869">
    <property type="entry name" value="J_dom_sf"/>
</dbReference>
<feature type="compositionally biased region" description="Low complexity" evidence="1">
    <location>
        <begin position="234"/>
        <end position="254"/>
    </location>
</feature>
<feature type="compositionally biased region" description="Gly residues" evidence="1">
    <location>
        <begin position="173"/>
        <end position="183"/>
    </location>
</feature>
<dbReference type="CDD" id="cd06257">
    <property type="entry name" value="DnaJ"/>
    <property type="match status" value="1"/>
</dbReference>
<dbReference type="PANTHER" id="PTHR44825:SF1">
    <property type="entry name" value="DNAJ HOMOLOG SUBFAMILY C MEMBER 4"/>
    <property type="match status" value="1"/>
</dbReference>
<dbReference type="SMART" id="SM00271">
    <property type="entry name" value="DnaJ"/>
    <property type="match status" value="1"/>
</dbReference>
<dbReference type="PRINTS" id="PR00625">
    <property type="entry name" value="JDOMAIN"/>
</dbReference>
<dbReference type="Gene3D" id="1.10.287.110">
    <property type="entry name" value="DnaJ domain"/>
    <property type="match status" value="1"/>
</dbReference>
<evidence type="ECO:0000313" key="4">
    <source>
        <dbReference type="Proteomes" id="UP000247498"/>
    </source>
</evidence>
<evidence type="ECO:0000313" key="3">
    <source>
        <dbReference type="EMBL" id="GBF91146.1"/>
    </source>
</evidence>
<feature type="region of interest" description="Disordered" evidence="1">
    <location>
        <begin position="221"/>
        <end position="301"/>
    </location>
</feature>
<name>A0A2V0NU42_9CHLO</name>
<evidence type="ECO:0000256" key="1">
    <source>
        <dbReference type="SAM" id="MobiDB-lite"/>
    </source>
</evidence>
<feature type="region of interest" description="Disordered" evidence="1">
    <location>
        <begin position="349"/>
        <end position="389"/>
    </location>
</feature>
<dbReference type="Proteomes" id="UP000247498">
    <property type="component" value="Unassembled WGS sequence"/>
</dbReference>
<dbReference type="STRING" id="307507.A0A2V0NU42"/>
<feature type="compositionally biased region" description="Basic residues" evidence="1">
    <location>
        <begin position="163"/>
        <end position="172"/>
    </location>
</feature>
<dbReference type="EMBL" id="BDRX01000022">
    <property type="protein sequence ID" value="GBF91146.1"/>
    <property type="molecule type" value="Genomic_DNA"/>
</dbReference>
<reference evidence="3 4" key="1">
    <citation type="journal article" date="2018" name="Sci. Rep.">
        <title>Raphidocelis subcapitata (=Pseudokirchneriella subcapitata) provides an insight into genome evolution and environmental adaptations in the Sphaeropleales.</title>
        <authorList>
            <person name="Suzuki S."/>
            <person name="Yamaguchi H."/>
            <person name="Nakajima N."/>
            <person name="Kawachi M."/>
        </authorList>
    </citation>
    <scope>NUCLEOTIDE SEQUENCE [LARGE SCALE GENOMIC DNA]</scope>
    <source>
        <strain evidence="3 4">NIES-35</strain>
    </source>
</reference>
<dbReference type="AlphaFoldDB" id="A0A2V0NU42"/>
<feature type="compositionally biased region" description="Gly residues" evidence="1">
    <location>
        <begin position="122"/>
        <end position="131"/>
    </location>
</feature>
<feature type="compositionally biased region" description="Gly residues" evidence="1">
    <location>
        <begin position="370"/>
        <end position="380"/>
    </location>
</feature>
<feature type="domain" description="J" evidence="2">
    <location>
        <begin position="49"/>
        <end position="113"/>
    </location>
</feature>